<feature type="compositionally biased region" description="Basic and acidic residues" evidence="1">
    <location>
        <begin position="61"/>
        <end position="91"/>
    </location>
</feature>
<comment type="caution">
    <text evidence="2">The sequence shown here is derived from an EMBL/GenBank/DDBJ whole genome shotgun (WGS) entry which is preliminary data.</text>
</comment>
<feature type="compositionally biased region" description="Basic and acidic residues" evidence="1">
    <location>
        <begin position="129"/>
        <end position="141"/>
    </location>
</feature>
<dbReference type="Proteomes" id="UP000325081">
    <property type="component" value="Unassembled WGS sequence"/>
</dbReference>
<proteinExistence type="predicted"/>
<dbReference type="EMBL" id="BKCP01005183">
    <property type="protein sequence ID" value="GER36542.1"/>
    <property type="molecule type" value="Genomic_DNA"/>
</dbReference>
<name>A0A5A7PVD8_STRAF</name>
<feature type="compositionally biased region" description="Basic residues" evidence="1">
    <location>
        <begin position="143"/>
        <end position="164"/>
    </location>
</feature>
<protein>
    <submittedName>
        <fullName evidence="2">Titin</fullName>
    </submittedName>
</protein>
<feature type="compositionally biased region" description="Pro residues" evidence="1">
    <location>
        <begin position="110"/>
        <end position="124"/>
    </location>
</feature>
<organism evidence="2 3">
    <name type="scientific">Striga asiatica</name>
    <name type="common">Asiatic witchweed</name>
    <name type="synonym">Buchnera asiatica</name>
    <dbReference type="NCBI Taxonomy" id="4170"/>
    <lineage>
        <taxon>Eukaryota</taxon>
        <taxon>Viridiplantae</taxon>
        <taxon>Streptophyta</taxon>
        <taxon>Embryophyta</taxon>
        <taxon>Tracheophyta</taxon>
        <taxon>Spermatophyta</taxon>
        <taxon>Magnoliopsida</taxon>
        <taxon>eudicotyledons</taxon>
        <taxon>Gunneridae</taxon>
        <taxon>Pentapetalae</taxon>
        <taxon>asterids</taxon>
        <taxon>lamiids</taxon>
        <taxon>Lamiales</taxon>
        <taxon>Orobanchaceae</taxon>
        <taxon>Buchnereae</taxon>
        <taxon>Striga</taxon>
    </lineage>
</organism>
<feature type="compositionally biased region" description="Basic and acidic residues" evidence="1">
    <location>
        <begin position="169"/>
        <end position="187"/>
    </location>
</feature>
<evidence type="ECO:0000313" key="3">
    <source>
        <dbReference type="Proteomes" id="UP000325081"/>
    </source>
</evidence>
<evidence type="ECO:0000256" key="1">
    <source>
        <dbReference type="SAM" id="MobiDB-lite"/>
    </source>
</evidence>
<dbReference type="AlphaFoldDB" id="A0A5A7PVD8"/>
<gene>
    <name evidence="2" type="ORF">STAS_12874</name>
</gene>
<reference evidence="3" key="1">
    <citation type="journal article" date="2019" name="Curr. Biol.">
        <title>Genome Sequence of Striga asiatica Provides Insight into the Evolution of Plant Parasitism.</title>
        <authorList>
            <person name="Yoshida S."/>
            <person name="Kim S."/>
            <person name="Wafula E.K."/>
            <person name="Tanskanen J."/>
            <person name="Kim Y.M."/>
            <person name="Honaas L."/>
            <person name="Yang Z."/>
            <person name="Spallek T."/>
            <person name="Conn C.E."/>
            <person name="Ichihashi Y."/>
            <person name="Cheong K."/>
            <person name="Cui S."/>
            <person name="Der J.P."/>
            <person name="Gundlach H."/>
            <person name="Jiao Y."/>
            <person name="Hori C."/>
            <person name="Ishida J.K."/>
            <person name="Kasahara H."/>
            <person name="Kiba T."/>
            <person name="Kim M.S."/>
            <person name="Koo N."/>
            <person name="Laohavisit A."/>
            <person name="Lee Y.H."/>
            <person name="Lumba S."/>
            <person name="McCourt P."/>
            <person name="Mortimer J.C."/>
            <person name="Mutuku J.M."/>
            <person name="Nomura T."/>
            <person name="Sasaki-Sekimoto Y."/>
            <person name="Seto Y."/>
            <person name="Wang Y."/>
            <person name="Wakatake T."/>
            <person name="Sakakibara H."/>
            <person name="Demura T."/>
            <person name="Yamaguchi S."/>
            <person name="Yoneyama K."/>
            <person name="Manabe R.I."/>
            <person name="Nelson D.C."/>
            <person name="Schulman A.H."/>
            <person name="Timko M.P."/>
            <person name="dePamphilis C.W."/>
            <person name="Choi D."/>
            <person name="Shirasu K."/>
        </authorList>
    </citation>
    <scope>NUCLEOTIDE SEQUENCE [LARGE SCALE GENOMIC DNA]</scope>
    <source>
        <strain evidence="3">cv. UVA1</strain>
    </source>
</reference>
<accession>A0A5A7PVD8</accession>
<feature type="region of interest" description="Disordered" evidence="1">
    <location>
        <begin position="52"/>
        <end position="187"/>
    </location>
</feature>
<sequence>MVERLSERLIVERQGNQESEENFCSSFKCQITHHPNHRGRAFGHHIQLGKARPVPELAQPEPEKLPNRQPRRQEPLPESRVELKKRVEKPPRPVQIEPQQGLHPEIVKLPLPPPLPRPHALPHPPTHRGPTDHPGRPETLHHNPSKPRGKLQRSGHCVPRRGVHNSRIAPDRHHPLGDPRERTSHRDQALLVFHYRFYPYPEMP</sequence>
<keyword evidence="3" id="KW-1185">Reference proteome</keyword>
<evidence type="ECO:0000313" key="2">
    <source>
        <dbReference type="EMBL" id="GER36542.1"/>
    </source>
</evidence>